<dbReference type="Gene3D" id="3.40.50.2300">
    <property type="match status" value="1"/>
</dbReference>
<comment type="caution">
    <text evidence="5">The sequence shown here is derived from an EMBL/GenBank/DDBJ whole genome shotgun (WGS) entry which is preliminary data.</text>
</comment>
<dbReference type="AlphaFoldDB" id="A0A840J7M8"/>
<accession>A0A840J7M8</accession>
<dbReference type="Pfam" id="PF13377">
    <property type="entry name" value="Peripla_BP_3"/>
    <property type="match status" value="1"/>
</dbReference>
<dbReference type="SUPFAM" id="SSF53822">
    <property type="entry name" value="Periplasmic binding protein-like I"/>
    <property type="match status" value="1"/>
</dbReference>
<gene>
    <name evidence="5" type="ORF">BJY18_006939</name>
</gene>
<sequence>MSDQLAFAAIAAARKLGLRVPEDVSIVGFDDTPQASWSDPPLTTVRQDLAGKGRTAGDLVLRLLDGDAPPAPVELPVSLVVRESTAAI</sequence>
<feature type="domain" description="Transcriptional regulator LacI/GalR-like sensor" evidence="4">
    <location>
        <begin position="2"/>
        <end position="85"/>
    </location>
</feature>
<protein>
    <submittedName>
        <fullName evidence="5">DNA-binding LacI/PurR family transcriptional regulator</fullName>
    </submittedName>
</protein>
<organism evidence="5 6">
    <name type="scientific">Amycolatopsis jiangsuensis</name>
    <dbReference type="NCBI Taxonomy" id="1181879"/>
    <lineage>
        <taxon>Bacteria</taxon>
        <taxon>Bacillati</taxon>
        <taxon>Actinomycetota</taxon>
        <taxon>Actinomycetes</taxon>
        <taxon>Pseudonocardiales</taxon>
        <taxon>Pseudonocardiaceae</taxon>
        <taxon>Amycolatopsis</taxon>
    </lineage>
</organism>
<name>A0A840J7M8_9PSEU</name>
<evidence type="ECO:0000256" key="2">
    <source>
        <dbReference type="ARBA" id="ARBA00023125"/>
    </source>
</evidence>
<evidence type="ECO:0000259" key="4">
    <source>
        <dbReference type="Pfam" id="PF13377"/>
    </source>
</evidence>
<keyword evidence="3" id="KW-0804">Transcription</keyword>
<dbReference type="GO" id="GO:0003700">
    <property type="term" value="F:DNA-binding transcription factor activity"/>
    <property type="evidence" value="ECO:0007669"/>
    <property type="project" value="TreeGrafter"/>
</dbReference>
<keyword evidence="2 5" id="KW-0238">DNA-binding</keyword>
<keyword evidence="6" id="KW-1185">Reference proteome</keyword>
<evidence type="ECO:0000313" key="5">
    <source>
        <dbReference type="EMBL" id="MBB4689454.1"/>
    </source>
</evidence>
<evidence type="ECO:0000313" key="6">
    <source>
        <dbReference type="Proteomes" id="UP000581769"/>
    </source>
</evidence>
<dbReference type="PANTHER" id="PTHR30146">
    <property type="entry name" value="LACI-RELATED TRANSCRIPTIONAL REPRESSOR"/>
    <property type="match status" value="1"/>
</dbReference>
<reference evidence="5 6" key="1">
    <citation type="submission" date="2020-08" db="EMBL/GenBank/DDBJ databases">
        <title>Sequencing the genomes of 1000 actinobacteria strains.</title>
        <authorList>
            <person name="Klenk H.-P."/>
        </authorList>
    </citation>
    <scope>NUCLEOTIDE SEQUENCE [LARGE SCALE GENOMIC DNA]</scope>
    <source>
        <strain evidence="5 6">DSM 45859</strain>
    </source>
</reference>
<dbReference type="EMBL" id="JACHMG010000001">
    <property type="protein sequence ID" value="MBB4689454.1"/>
    <property type="molecule type" value="Genomic_DNA"/>
</dbReference>
<dbReference type="GO" id="GO:0000976">
    <property type="term" value="F:transcription cis-regulatory region binding"/>
    <property type="evidence" value="ECO:0007669"/>
    <property type="project" value="TreeGrafter"/>
</dbReference>
<dbReference type="PANTHER" id="PTHR30146:SF153">
    <property type="entry name" value="LACTOSE OPERON REPRESSOR"/>
    <property type="match status" value="1"/>
</dbReference>
<dbReference type="InterPro" id="IPR046335">
    <property type="entry name" value="LacI/GalR-like_sensor"/>
</dbReference>
<proteinExistence type="predicted"/>
<dbReference type="InterPro" id="IPR028082">
    <property type="entry name" value="Peripla_BP_I"/>
</dbReference>
<evidence type="ECO:0000256" key="3">
    <source>
        <dbReference type="ARBA" id="ARBA00023163"/>
    </source>
</evidence>
<dbReference type="Proteomes" id="UP000581769">
    <property type="component" value="Unassembled WGS sequence"/>
</dbReference>
<keyword evidence="1" id="KW-0805">Transcription regulation</keyword>
<evidence type="ECO:0000256" key="1">
    <source>
        <dbReference type="ARBA" id="ARBA00023015"/>
    </source>
</evidence>